<name>A0ABV0IHR8_9MICC</name>
<dbReference type="GO" id="GO:0016757">
    <property type="term" value="F:glycosyltransferase activity"/>
    <property type="evidence" value="ECO:0007669"/>
    <property type="project" value="UniProtKB-KW"/>
</dbReference>
<accession>A0ABV0IHR8</accession>
<evidence type="ECO:0000313" key="1">
    <source>
        <dbReference type="EMBL" id="MEO9247702.1"/>
    </source>
</evidence>
<dbReference type="Pfam" id="PF13692">
    <property type="entry name" value="Glyco_trans_1_4"/>
    <property type="match status" value="1"/>
</dbReference>
<proteinExistence type="predicted"/>
<organism evidence="1 2">
    <name type="scientific">Citricoccus nitrophenolicus</name>
    <dbReference type="NCBI Taxonomy" id="863575"/>
    <lineage>
        <taxon>Bacteria</taxon>
        <taxon>Bacillati</taxon>
        <taxon>Actinomycetota</taxon>
        <taxon>Actinomycetes</taxon>
        <taxon>Micrococcales</taxon>
        <taxon>Micrococcaceae</taxon>
        <taxon>Citricoccus</taxon>
    </lineage>
</organism>
<keyword evidence="1" id="KW-0808">Transferase</keyword>
<dbReference type="SUPFAM" id="SSF53756">
    <property type="entry name" value="UDP-Glycosyltransferase/glycogen phosphorylase"/>
    <property type="match status" value="1"/>
</dbReference>
<dbReference type="EMBL" id="JBDXMX010000003">
    <property type="protein sequence ID" value="MEO9247702.1"/>
    <property type="molecule type" value="Genomic_DNA"/>
</dbReference>
<protein>
    <submittedName>
        <fullName evidence="1">Glycosyltransferase</fullName>
        <ecNumber evidence="1">2.4.-.-</ecNumber>
    </submittedName>
</protein>
<keyword evidence="1" id="KW-0328">Glycosyltransferase</keyword>
<gene>
    <name evidence="1" type="ORF">ABDK96_08425</name>
</gene>
<dbReference type="EC" id="2.4.-.-" evidence="1"/>
<comment type="caution">
    <text evidence="1">The sequence shown here is derived from an EMBL/GenBank/DDBJ whole genome shotgun (WGS) entry which is preliminary data.</text>
</comment>
<reference evidence="1 2" key="1">
    <citation type="submission" date="2024-05" db="EMBL/GenBank/DDBJ databases">
        <authorList>
            <person name="Yi C."/>
        </authorList>
    </citation>
    <scope>NUCLEOTIDE SEQUENCE [LARGE SCALE GENOMIC DNA]</scope>
    <source>
        <strain evidence="1 2">XS13</strain>
    </source>
</reference>
<keyword evidence="2" id="KW-1185">Reference proteome</keyword>
<evidence type="ECO:0000313" key="2">
    <source>
        <dbReference type="Proteomes" id="UP001484097"/>
    </source>
</evidence>
<dbReference type="Gene3D" id="3.40.50.2000">
    <property type="entry name" value="Glycogen Phosphorylase B"/>
    <property type="match status" value="1"/>
</dbReference>
<dbReference type="Proteomes" id="UP001484097">
    <property type="component" value="Unassembled WGS sequence"/>
</dbReference>
<sequence>MDHLKLQFKELNYIDSADNSFSTLVRSPLKVLAAEQKLRTERPSDRTRVILSRRASPFSNGAAEEKLLRNAGLGIYDFDDSIMSVSPEGTQRIWSISRAWNRSVRAADIVIAGNDYLANAAAEVNSNVVVIPSCVELADYQVKTDYTIEDPAIVWIGSPSTEKYLLKIAQALLRVHEETGARLRVISSGSASLGPLEVMVDRISWRPDTYSSELASADVGIMPLPDNEWSRGKCAYKLLQYGAAALPMVGSPVGANRHLLEASNALGPENVGEWTDSLLEVLALTTNERALLGRTARSVIEADYSFDAWSDSWSRAVQL</sequence>